<dbReference type="EMBL" id="MIGC01002114">
    <property type="protein sequence ID" value="PHJ21656.1"/>
    <property type="molecule type" value="Genomic_DNA"/>
</dbReference>
<feature type="transmembrane region" description="Helical" evidence="1">
    <location>
        <begin position="6"/>
        <end position="24"/>
    </location>
</feature>
<dbReference type="Proteomes" id="UP000221165">
    <property type="component" value="Unassembled WGS sequence"/>
</dbReference>
<keyword evidence="1" id="KW-1133">Transmembrane helix</keyword>
<comment type="caution">
    <text evidence="2">The sequence shown here is derived from an EMBL/GenBank/DDBJ whole genome shotgun (WGS) entry which is preliminary data.</text>
</comment>
<evidence type="ECO:0000313" key="3">
    <source>
        <dbReference type="Proteomes" id="UP000221165"/>
    </source>
</evidence>
<dbReference type="RefSeq" id="XP_067923336.1">
    <property type="nucleotide sequence ID" value="XM_068064688.1"/>
</dbReference>
<gene>
    <name evidence="2" type="ORF">CSUI_004497</name>
</gene>
<reference evidence="2 3" key="1">
    <citation type="journal article" date="2017" name="Int. J. Parasitol.">
        <title>The genome of the protozoan parasite Cystoisospora suis and a reverse vaccinology approach to identify vaccine candidates.</title>
        <authorList>
            <person name="Palmieri N."/>
            <person name="Shrestha A."/>
            <person name="Ruttkowski B."/>
            <person name="Beck T."/>
            <person name="Vogl C."/>
            <person name="Tomley F."/>
            <person name="Blake D.P."/>
            <person name="Joachim A."/>
        </authorList>
    </citation>
    <scope>NUCLEOTIDE SEQUENCE [LARGE SCALE GENOMIC DNA]</scope>
    <source>
        <strain evidence="2 3">Wien I</strain>
    </source>
</reference>
<accession>A0A2C6L1C9</accession>
<proteinExistence type="predicted"/>
<keyword evidence="1" id="KW-0472">Membrane</keyword>
<sequence>VVSISHHLLSFSLFSSFLFCLCLCRRMICMQISLAYLAMQL</sequence>
<name>A0A2C6L1C9_9APIC</name>
<feature type="non-terminal residue" evidence="2">
    <location>
        <position position="1"/>
    </location>
</feature>
<dbReference type="GeneID" id="94427899"/>
<dbReference type="VEuPathDB" id="ToxoDB:CSUI_004497"/>
<dbReference type="AlphaFoldDB" id="A0A2C6L1C9"/>
<organism evidence="2 3">
    <name type="scientific">Cystoisospora suis</name>
    <dbReference type="NCBI Taxonomy" id="483139"/>
    <lineage>
        <taxon>Eukaryota</taxon>
        <taxon>Sar</taxon>
        <taxon>Alveolata</taxon>
        <taxon>Apicomplexa</taxon>
        <taxon>Conoidasida</taxon>
        <taxon>Coccidia</taxon>
        <taxon>Eucoccidiorida</taxon>
        <taxon>Eimeriorina</taxon>
        <taxon>Sarcocystidae</taxon>
        <taxon>Cystoisospora</taxon>
    </lineage>
</organism>
<protein>
    <submittedName>
        <fullName evidence="2">Uncharacterized protein</fullName>
    </submittedName>
</protein>
<evidence type="ECO:0000256" key="1">
    <source>
        <dbReference type="SAM" id="Phobius"/>
    </source>
</evidence>
<keyword evidence="3" id="KW-1185">Reference proteome</keyword>
<keyword evidence="1" id="KW-0812">Transmembrane</keyword>
<evidence type="ECO:0000313" key="2">
    <source>
        <dbReference type="EMBL" id="PHJ21656.1"/>
    </source>
</evidence>